<proteinExistence type="predicted"/>
<evidence type="ECO:0000313" key="3">
    <source>
        <dbReference type="Proteomes" id="UP000076079"/>
    </source>
</evidence>
<name>A0A143PQ25_LUTPR</name>
<evidence type="ECO:0000313" key="2">
    <source>
        <dbReference type="EMBL" id="AMY09919.1"/>
    </source>
</evidence>
<keyword evidence="1" id="KW-0732">Signal</keyword>
<reference evidence="2 3" key="1">
    <citation type="journal article" date="2016" name="Genome Announc.">
        <title>First Complete Genome Sequence of a Subdivision 6 Acidobacterium Strain.</title>
        <authorList>
            <person name="Huang S."/>
            <person name="Vieira S."/>
            <person name="Bunk B."/>
            <person name="Riedel T."/>
            <person name="Sproer C."/>
            <person name="Overmann J."/>
        </authorList>
    </citation>
    <scope>NUCLEOTIDE SEQUENCE [LARGE SCALE GENOMIC DNA]</scope>
    <source>
        <strain evidence="3">DSM 100886 HEG_-6_39</strain>
    </source>
</reference>
<accession>A0A143PQ25</accession>
<dbReference type="OrthoDB" id="320761at2"/>
<evidence type="ECO:0008006" key="4">
    <source>
        <dbReference type="Google" id="ProtNLM"/>
    </source>
</evidence>
<sequence length="221" mass="24312" precursor="true">MRVAALLTALFLVAPAATPRLTLDAQDRAAFMAWFTLLADAQFYRATPDVTDCAALVRHATREALRDHTPEWLRRIAIPGGHVRPALHARPIAAGDSLPLFRVSDTTPARYAEFADARTILRLNAALVSRDVAAARPGDLLAFRQEGQRLPEHLMVFVGRSAFEPGRTDWVVYHTGPDAATGAPGEMRKASLADLRQHPSPRWRPLPGNPAFLGVYRLRIA</sequence>
<dbReference type="Proteomes" id="UP000076079">
    <property type="component" value="Chromosome"/>
</dbReference>
<feature type="chain" id="PRO_5007511802" description="DUF1175 domain-containing protein" evidence="1">
    <location>
        <begin position="17"/>
        <end position="221"/>
    </location>
</feature>
<organism evidence="2 3">
    <name type="scientific">Luteitalea pratensis</name>
    <dbReference type="NCBI Taxonomy" id="1855912"/>
    <lineage>
        <taxon>Bacteria</taxon>
        <taxon>Pseudomonadati</taxon>
        <taxon>Acidobacteriota</taxon>
        <taxon>Vicinamibacteria</taxon>
        <taxon>Vicinamibacterales</taxon>
        <taxon>Vicinamibacteraceae</taxon>
        <taxon>Luteitalea</taxon>
    </lineage>
</organism>
<dbReference type="EMBL" id="CP015136">
    <property type="protein sequence ID" value="AMY09919.1"/>
    <property type="molecule type" value="Genomic_DNA"/>
</dbReference>
<protein>
    <recommendedName>
        <fullName evidence="4">DUF1175 domain-containing protein</fullName>
    </recommendedName>
</protein>
<feature type="signal peptide" evidence="1">
    <location>
        <begin position="1"/>
        <end position="16"/>
    </location>
</feature>
<evidence type="ECO:0000256" key="1">
    <source>
        <dbReference type="SAM" id="SignalP"/>
    </source>
</evidence>
<dbReference type="KEGG" id="abac:LuPra_03146"/>
<reference evidence="3" key="2">
    <citation type="submission" date="2016-04" db="EMBL/GenBank/DDBJ databases">
        <title>First Complete Genome Sequence of a Subdivision 6 Acidobacterium.</title>
        <authorList>
            <person name="Huang S."/>
            <person name="Vieira S."/>
            <person name="Bunk B."/>
            <person name="Riedel T."/>
            <person name="Sproeer C."/>
            <person name="Overmann J."/>
        </authorList>
    </citation>
    <scope>NUCLEOTIDE SEQUENCE [LARGE SCALE GENOMIC DNA]</scope>
    <source>
        <strain evidence="3">DSM 100886 HEG_-6_39</strain>
    </source>
</reference>
<gene>
    <name evidence="2" type="ORF">LuPra_03146</name>
</gene>
<dbReference type="Pfam" id="PF06672">
    <property type="entry name" value="DUF1175"/>
    <property type="match status" value="1"/>
</dbReference>
<dbReference type="InterPro" id="IPR009558">
    <property type="entry name" value="DUF1175"/>
</dbReference>
<dbReference type="AlphaFoldDB" id="A0A143PQ25"/>
<dbReference type="STRING" id="1855912.LuPra_03146"/>
<keyword evidence="3" id="KW-1185">Reference proteome</keyword>
<dbReference type="RefSeq" id="WP_110171619.1">
    <property type="nucleotide sequence ID" value="NZ_CP015136.1"/>
</dbReference>